<dbReference type="PANTHER" id="PTHR32308">
    <property type="entry name" value="LYASE BETA SUBUNIT, PUTATIVE (AFU_ORTHOLOGUE AFUA_4G13030)-RELATED"/>
    <property type="match status" value="1"/>
</dbReference>
<dbReference type="InterPro" id="IPR040442">
    <property type="entry name" value="Pyrv_kinase-like_dom_sf"/>
</dbReference>
<evidence type="ECO:0000313" key="9">
    <source>
        <dbReference type="Proteomes" id="UP000580654"/>
    </source>
</evidence>
<dbReference type="GO" id="GO:0008816">
    <property type="term" value="F:citryl-CoA lyase activity"/>
    <property type="evidence" value="ECO:0007669"/>
    <property type="project" value="UniProtKB-EC"/>
</dbReference>
<dbReference type="Proteomes" id="UP000580654">
    <property type="component" value="Unassembled WGS sequence"/>
</dbReference>
<dbReference type="RefSeq" id="WP_221300092.1">
    <property type="nucleotide sequence ID" value="NZ_JACIJD010000020.1"/>
</dbReference>
<gene>
    <name evidence="8" type="ORF">FHS87_003706</name>
</gene>
<evidence type="ECO:0000256" key="4">
    <source>
        <dbReference type="ARBA" id="ARBA00022842"/>
    </source>
</evidence>
<keyword evidence="9" id="KW-1185">Reference proteome</keyword>
<dbReference type="GO" id="GO:0006107">
    <property type="term" value="P:oxaloacetate metabolic process"/>
    <property type="evidence" value="ECO:0007669"/>
    <property type="project" value="TreeGrafter"/>
</dbReference>
<feature type="binding site" evidence="5">
    <location>
        <position position="134"/>
    </location>
    <ligand>
        <name>substrate</name>
    </ligand>
</feature>
<dbReference type="Gene3D" id="3.20.20.60">
    <property type="entry name" value="Phosphoenolpyruvate-binding domains"/>
    <property type="match status" value="1"/>
</dbReference>
<comment type="similarity">
    <text evidence="2">Belongs to the HpcH/HpaI aldolase family.</text>
</comment>
<accession>A0A840Y4J1</accession>
<evidence type="ECO:0000256" key="1">
    <source>
        <dbReference type="ARBA" id="ARBA00001946"/>
    </source>
</evidence>
<evidence type="ECO:0000256" key="5">
    <source>
        <dbReference type="PIRSR" id="PIRSR015582-1"/>
    </source>
</evidence>
<sequence length="297" mass="30618">MTLASLDAMRSKLFLPGTRPELFAKGAASAADALSFDLEDSVAPERKAEARGHVAAALRDPALRAAGKLHIVRVNAPGTPHFAEDVTALVGPGLDAINLPMVESAEMLREAIAVIARAEAEAGAAPCGILANIETPRGLRLAAGIALADPRVTGLQIGYGDLFEPFGIARDDEAALHHVRLQVRLAAAEARIPAFDGALAAIASPERCRAEAEASRRLGLAGKSCIHPSQIAVVNAAFQPGEAEIARAMRIVAAAEEAEARGIGAYTVDGQMVDAPFAASARAVLALARRLGLAAAA</sequence>
<protein>
    <submittedName>
        <fullName evidence="8">Citrate lyase subunit beta/citryl-CoA lyase</fullName>
        <ecNumber evidence="8">4.1.3.34</ecNumber>
    </submittedName>
</protein>
<dbReference type="PIRSF" id="PIRSF015582">
    <property type="entry name" value="Cit_lyase_B"/>
    <property type="match status" value="1"/>
</dbReference>
<comment type="cofactor">
    <cofactor evidence="1">
        <name>Mg(2+)</name>
        <dbReference type="ChEBI" id="CHEBI:18420"/>
    </cofactor>
</comment>
<dbReference type="EC" id="4.1.3.34" evidence="8"/>
<reference evidence="8 9" key="1">
    <citation type="submission" date="2020-08" db="EMBL/GenBank/DDBJ databases">
        <title>Genomic Encyclopedia of Type Strains, Phase IV (KMG-IV): sequencing the most valuable type-strain genomes for metagenomic binning, comparative biology and taxonomic classification.</title>
        <authorList>
            <person name="Goeker M."/>
        </authorList>
    </citation>
    <scope>NUCLEOTIDE SEQUENCE [LARGE SCALE GENOMIC DNA]</scope>
    <source>
        <strain evidence="8 9">DSM 25622</strain>
    </source>
</reference>
<dbReference type="EMBL" id="JACIJD010000020">
    <property type="protein sequence ID" value="MBB5695645.1"/>
    <property type="molecule type" value="Genomic_DNA"/>
</dbReference>
<dbReference type="InterPro" id="IPR011206">
    <property type="entry name" value="Citrate_lyase_beta/mcl1/mcl2"/>
</dbReference>
<organism evidence="8 9">
    <name type="scientific">Muricoccus pecuniae</name>
    <dbReference type="NCBI Taxonomy" id="693023"/>
    <lineage>
        <taxon>Bacteria</taxon>
        <taxon>Pseudomonadati</taxon>
        <taxon>Pseudomonadota</taxon>
        <taxon>Alphaproteobacteria</taxon>
        <taxon>Acetobacterales</taxon>
        <taxon>Roseomonadaceae</taxon>
        <taxon>Muricoccus</taxon>
    </lineage>
</organism>
<feature type="binding site" evidence="6">
    <location>
        <position position="134"/>
    </location>
    <ligand>
        <name>Mg(2+)</name>
        <dbReference type="ChEBI" id="CHEBI:18420"/>
    </ligand>
</feature>
<name>A0A840Y4J1_9PROT</name>
<dbReference type="Pfam" id="PF03328">
    <property type="entry name" value="HpcH_HpaI"/>
    <property type="match status" value="1"/>
</dbReference>
<feature type="domain" description="HpcH/HpaI aldolase/citrate lyase" evidence="7">
    <location>
        <begin position="10"/>
        <end position="228"/>
    </location>
</feature>
<dbReference type="PANTHER" id="PTHR32308:SF10">
    <property type="entry name" value="CITRATE LYASE SUBUNIT BETA"/>
    <property type="match status" value="1"/>
</dbReference>
<evidence type="ECO:0000256" key="2">
    <source>
        <dbReference type="ARBA" id="ARBA00005568"/>
    </source>
</evidence>
<keyword evidence="3 6" id="KW-0479">Metal-binding</keyword>
<comment type="caution">
    <text evidence="8">The sequence shown here is derived from an EMBL/GenBank/DDBJ whole genome shotgun (WGS) entry which is preliminary data.</text>
</comment>
<evidence type="ECO:0000313" key="8">
    <source>
        <dbReference type="EMBL" id="MBB5695645.1"/>
    </source>
</evidence>
<dbReference type="InterPro" id="IPR015813">
    <property type="entry name" value="Pyrv/PenolPyrv_kinase-like_dom"/>
</dbReference>
<keyword evidence="8" id="KW-0456">Lyase</keyword>
<dbReference type="InterPro" id="IPR005000">
    <property type="entry name" value="Aldolase/citrate-lyase_domain"/>
</dbReference>
<feature type="binding site" evidence="5">
    <location>
        <position position="73"/>
    </location>
    <ligand>
        <name>substrate</name>
    </ligand>
</feature>
<dbReference type="SUPFAM" id="SSF51621">
    <property type="entry name" value="Phosphoenolpyruvate/pyruvate domain"/>
    <property type="match status" value="1"/>
</dbReference>
<proteinExistence type="inferred from homology"/>
<dbReference type="GO" id="GO:0000287">
    <property type="term" value="F:magnesium ion binding"/>
    <property type="evidence" value="ECO:0007669"/>
    <property type="project" value="TreeGrafter"/>
</dbReference>
<keyword evidence="4 6" id="KW-0460">Magnesium</keyword>
<evidence type="ECO:0000259" key="7">
    <source>
        <dbReference type="Pfam" id="PF03328"/>
    </source>
</evidence>
<dbReference type="AlphaFoldDB" id="A0A840Y4J1"/>
<evidence type="ECO:0000256" key="6">
    <source>
        <dbReference type="PIRSR" id="PIRSR015582-2"/>
    </source>
</evidence>
<evidence type="ECO:0000256" key="3">
    <source>
        <dbReference type="ARBA" id="ARBA00022723"/>
    </source>
</evidence>
<feature type="binding site" evidence="6">
    <location>
        <position position="161"/>
    </location>
    <ligand>
        <name>Mg(2+)</name>
        <dbReference type="ChEBI" id="CHEBI:18420"/>
    </ligand>
</feature>